<sequence length="83" mass="9030">MNRPPAHIRFGGCELTRSRHVCAFFNSPDEAYKSSMSFISEGFACGHKAVHFVNPGSIGSHLERLQCEGVDKGSRGGASEMDE</sequence>
<accession>W6S933</accession>
<gene>
    <name evidence="2" type="ORF">LPU83_pLPU83d_1271</name>
</gene>
<proteinExistence type="predicted"/>
<dbReference type="RefSeq" id="WP_024315944.1">
    <property type="nucleotide sequence ID" value="NZ_ATTO01000027.1"/>
</dbReference>
<dbReference type="Proteomes" id="UP000019443">
    <property type="component" value="Plasmid pLPU83d"/>
</dbReference>
<dbReference type="EMBL" id="HG916855">
    <property type="protein sequence ID" value="CDM62641.1"/>
    <property type="molecule type" value="Genomic_DNA"/>
</dbReference>
<dbReference type="AlphaFoldDB" id="W6S933"/>
<protein>
    <recommendedName>
        <fullName evidence="1">MEDS domain-containing protein</fullName>
    </recommendedName>
</protein>
<evidence type="ECO:0000313" key="3">
    <source>
        <dbReference type="Proteomes" id="UP000019443"/>
    </source>
</evidence>
<dbReference type="HOGENOM" id="CLU_2540270_0_0_5"/>
<geneLocation type="plasmid" evidence="2 3">
    <name>pLPU83d</name>
</geneLocation>
<dbReference type="InterPro" id="IPR025847">
    <property type="entry name" value="MEDS_domain"/>
</dbReference>
<evidence type="ECO:0000259" key="1">
    <source>
        <dbReference type="Pfam" id="PF14417"/>
    </source>
</evidence>
<feature type="domain" description="MEDS" evidence="1">
    <location>
        <begin position="19"/>
        <end position="72"/>
    </location>
</feature>
<evidence type="ECO:0000313" key="2">
    <source>
        <dbReference type="EMBL" id="CDM62641.1"/>
    </source>
</evidence>
<keyword evidence="3" id="KW-1185">Reference proteome</keyword>
<dbReference type="KEGG" id="rhl:LPU83_pLPU83d_1271"/>
<dbReference type="PATRIC" id="fig|348824.6.peg.6989"/>
<keyword evidence="2" id="KW-0614">Plasmid</keyword>
<dbReference type="Pfam" id="PF14417">
    <property type="entry name" value="MEDS"/>
    <property type="match status" value="1"/>
</dbReference>
<organism evidence="2 3">
    <name type="scientific">Rhizobium favelukesii</name>
    <dbReference type="NCBI Taxonomy" id="348824"/>
    <lineage>
        <taxon>Bacteria</taxon>
        <taxon>Pseudomonadati</taxon>
        <taxon>Pseudomonadota</taxon>
        <taxon>Alphaproteobacteria</taxon>
        <taxon>Hyphomicrobiales</taxon>
        <taxon>Rhizobiaceae</taxon>
        <taxon>Rhizobium/Agrobacterium group</taxon>
        <taxon>Rhizobium</taxon>
    </lineage>
</organism>
<name>W6S933_9HYPH</name>
<reference evidence="2" key="1">
    <citation type="submission" date="2013-11" db="EMBL/GenBank/DDBJ databases">
        <title>Draft genome sequence of the broad-host-range Rhizobium sp. LPU83 strain, a member of the low-genetic diversity Oregon-like Rhizobium sp. group.</title>
        <authorList>
            <person name="Wibberg D."/>
            <person name="Puehler A."/>
            <person name="Schlueter A."/>
        </authorList>
    </citation>
    <scope>NUCLEOTIDE SEQUENCE [LARGE SCALE GENOMIC DNA]</scope>
    <source>
        <strain evidence="2">LPU83</strain>
        <plasmid evidence="2">pLPU83d</plasmid>
    </source>
</reference>